<dbReference type="OrthoDB" id="3062035at2759"/>
<dbReference type="AlphaFoldDB" id="A0A8H6Z2S0"/>
<protein>
    <submittedName>
        <fullName evidence="1">Uncharacterized protein</fullName>
    </submittedName>
</protein>
<gene>
    <name evidence="1" type="ORF">MVEN_00010000</name>
</gene>
<accession>A0A8H6Z2S0</accession>
<name>A0A8H6Z2S0_9AGAR</name>
<organism evidence="1 2">
    <name type="scientific">Mycena venus</name>
    <dbReference type="NCBI Taxonomy" id="2733690"/>
    <lineage>
        <taxon>Eukaryota</taxon>
        <taxon>Fungi</taxon>
        <taxon>Dikarya</taxon>
        <taxon>Basidiomycota</taxon>
        <taxon>Agaricomycotina</taxon>
        <taxon>Agaricomycetes</taxon>
        <taxon>Agaricomycetidae</taxon>
        <taxon>Agaricales</taxon>
        <taxon>Marasmiineae</taxon>
        <taxon>Mycenaceae</taxon>
        <taxon>Mycena</taxon>
    </lineage>
</organism>
<evidence type="ECO:0000313" key="1">
    <source>
        <dbReference type="EMBL" id="KAF7371550.1"/>
    </source>
</evidence>
<dbReference type="EMBL" id="JACAZI010000001">
    <property type="protein sequence ID" value="KAF7371550.1"/>
    <property type="molecule type" value="Genomic_DNA"/>
</dbReference>
<evidence type="ECO:0000313" key="2">
    <source>
        <dbReference type="Proteomes" id="UP000620124"/>
    </source>
</evidence>
<reference evidence="1" key="1">
    <citation type="submission" date="2020-05" db="EMBL/GenBank/DDBJ databases">
        <title>Mycena genomes resolve the evolution of fungal bioluminescence.</title>
        <authorList>
            <person name="Tsai I.J."/>
        </authorList>
    </citation>
    <scope>NUCLEOTIDE SEQUENCE</scope>
    <source>
        <strain evidence="1">CCC161011</strain>
    </source>
</reference>
<comment type="caution">
    <text evidence="1">The sequence shown here is derived from an EMBL/GenBank/DDBJ whole genome shotgun (WGS) entry which is preliminary data.</text>
</comment>
<dbReference type="Proteomes" id="UP000620124">
    <property type="component" value="Unassembled WGS sequence"/>
</dbReference>
<sequence length="92" mass="9930">MDKEEGMLGFTEARGLIALGWHLLGRLSSADGAAPKTSDSRRRMACIDNERDYLRPPRARGSGCTNTSARTELVSGLVLRLVVDVAETVGAR</sequence>
<keyword evidence="2" id="KW-1185">Reference proteome</keyword>
<proteinExistence type="predicted"/>